<evidence type="ECO:0000256" key="8">
    <source>
        <dbReference type="SAM" id="MobiDB-lite"/>
    </source>
</evidence>
<dbReference type="PANTHER" id="PTHR13800:SF12">
    <property type="entry name" value="TRANSIENT RECEPTOR POTENTIAL CATION CHANNEL SUBFAMILY M MEMBER-LIKE 2"/>
    <property type="match status" value="1"/>
</dbReference>
<evidence type="ECO:0000256" key="9">
    <source>
        <dbReference type="SAM" id="Phobius"/>
    </source>
</evidence>
<dbReference type="GO" id="GO:0005886">
    <property type="term" value="C:plasma membrane"/>
    <property type="evidence" value="ECO:0007669"/>
    <property type="project" value="TreeGrafter"/>
</dbReference>
<accession>A0A813WIF7</accession>
<dbReference type="EMBL" id="CAJOBC010000995">
    <property type="protein sequence ID" value="CAF3646017.1"/>
    <property type="molecule type" value="Genomic_DNA"/>
</dbReference>
<evidence type="ECO:0008006" key="15">
    <source>
        <dbReference type="Google" id="ProtNLM"/>
    </source>
</evidence>
<evidence type="ECO:0000256" key="2">
    <source>
        <dbReference type="ARBA" id="ARBA00022448"/>
    </source>
</evidence>
<dbReference type="InterPro" id="IPR041491">
    <property type="entry name" value="TRPM_SLOG"/>
</dbReference>
<reference evidence="12" key="1">
    <citation type="submission" date="2021-02" db="EMBL/GenBank/DDBJ databases">
        <authorList>
            <person name="Nowell W R."/>
        </authorList>
    </citation>
    <scope>NUCLEOTIDE SEQUENCE</scope>
</reference>
<dbReference type="Proteomes" id="UP000663829">
    <property type="component" value="Unassembled WGS sequence"/>
</dbReference>
<evidence type="ECO:0000313" key="13">
    <source>
        <dbReference type="EMBL" id="CAF3646017.1"/>
    </source>
</evidence>
<gene>
    <name evidence="12" type="ORF">GPM918_LOCUS6450</name>
    <name evidence="13" type="ORF">SRO942_LOCUS6450</name>
</gene>
<feature type="domain" description="TRPM-like" evidence="11">
    <location>
        <begin position="289"/>
        <end position="423"/>
    </location>
</feature>
<feature type="region of interest" description="Disordered" evidence="8">
    <location>
        <begin position="667"/>
        <end position="690"/>
    </location>
</feature>
<dbReference type="OrthoDB" id="9996002at2759"/>
<evidence type="ECO:0000256" key="5">
    <source>
        <dbReference type="ARBA" id="ARBA00023065"/>
    </source>
</evidence>
<dbReference type="GO" id="GO:0030001">
    <property type="term" value="P:metal ion transport"/>
    <property type="evidence" value="ECO:0007669"/>
    <property type="project" value="TreeGrafter"/>
</dbReference>
<dbReference type="GO" id="GO:0005261">
    <property type="term" value="F:monoatomic cation channel activity"/>
    <property type="evidence" value="ECO:0007669"/>
    <property type="project" value="TreeGrafter"/>
</dbReference>
<feature type="transmembrane region" description="Helical" evidence="9">
    <location>
        <begin position="460"/>
        <end position="479"/>
    </location>
</feature>
<comment type="subcellular location">
    <subcellularLocation>
        <location evidence="1">Membrane</location>
        <topology evidence="1">Multi-pass membrane protein</topology>
    </subcellularLocation>
</comment>
<dbReference type="InterPro" id="IPR050927">
    <property type="entry name" value="TRPM"/>
</dbReference>
<feature type="transmembrane region" description="Helical" evidence="9">
    <location>
        <begin position="500"/>
        <end position="527"/>
    </location>
</feature>
<keyword evidence="14" id="KW-1185">Reference proteome</keyword>
<evidence type="ECO:0000259" key="10">
    <source>
        <dbReference type="Pfam" id="PF18139"/>
    </source>
</evidence>
<protein>
    <recommendedName>
        <fullName evidence="15">TRPM SLOG domain-containing protein</fullName>
    </recommendedName>
</protein>
<keyword evidence="3 9" id="KW-0812">Transmembrane</keyword>
<evidence type="ECO:0000256" key="3">
    <source>
        <dbReference type="ARBA" id="ARBA00022692"/>
    </source>
</evidence>
<organism evidence="12 14">
    <name type="scientific">Didymodactylos carnosus</name>
    <dbReference type="NCBI Taxonomy" id="1234261"/>
    <lineage>
        <taxon>Eukaryota</taxon>
        <taxon>Metazoa</taxon>
        <taxon>Spiralia</taxon>
        <taxon>Gnathifera</taxon>
        <taxon>Rotifera</taxon>
        <taxon>Eurotatoria</taxon>
        <taxon>Bdelloidea</taxon>
        <taxon>Philodinida</taxon>
        <taxon>Philodinidae</taxon>
        <taxon>Didymodactylos</taxon>
    </lineage>
</organism>
<dbReference type="InterPro" id="IPR057366">
    <property type="entry name" value="TRPM-like"/>
</dbReference>
<evidence type="ECO:0000256" key="7">
    <source>
        <dbReference type="ARBA" id="ARBA00023303"/>
    </source>
</evidence>
<name>A0A813WIF7_9BILA</name>
<comment type="caution">
    <text evidence="12">The sequence shown here is derived from an EMBL/GenBank/DDBJ whole genome shotgun (WGS) entry which is preliminary data.</text>
</comment>
<evidence type="ECO:0000256" key="4">
    <source>
        <dbReference type="ARBA" id="ARBA00022989"/>
    </source>
</evidence>
<keyword evidence="7" id="KW-0407">Ion channel</keyword>
<dbReference type="Pfam" id="PF25508">
    <property type="entry name" value="TRPM2"/>
    <property type="match status" value="1"/>
</dbReference>
<feature type="transmembrane region" description="Helical" evidence="9">
    <location>
        <begin position="576"/>
        <end position="593"/>
    </location>
</feature>
<evidence type="ECO:0000313" key="14">
    <source>
        <dbReference type="Proteomes" id="UP000663829"/>
    </source>
</evidence>
<dbReference type="EMBL" id="CAJNOQ010000995">
    <property type="protein sequence ID" value="CAF0858349.1"/>
    <property type="molecule type" value="Genomic_DNA"/>
</dbReference>
<keyword evidence="4 9" id="KW-1133">Transmembrane helix</keyword>
<feature type="transmembrane region" description="Helical" evidence="9">
    <location>
        <begin position="547"/>
        <end position="564"/>
    </location>
</feature>
<feature type="domain" description="TRPM SLOG" evidence="10">
    <location>
        <begin position="2"/>
        <end position="177"/>
    </location>
</feature>
<proteinExistence type="predicted"/>
<dbReference type="Proteomes" id="UP000681722">
    <property type="component" value="Unassembled WGS sequence"/>
</dbReference>
<dbReference type="AlphaFoldDB" id="A0A813WIF7"/>
<sequence length="711" mass="82058">MEGIVQVATIADAWILTTGLNSGVAKRVGEGISQYRLLAKHPKNVIAIGLAQWGTLTDDTRALLKKTQITSENQLGSGAELLSLQANETLEWNHTHFLLFDNGQLKGYLSDSQRSRFVDAAVKHQSCPVTIIVEGGKNTIGVIKNDLEKQRPVVIIQGSGRMADVLAKIIDATSTIDGASKRVDPRTSCKKEGILEWYQYSFNRNDEVHYMSLEMTLHSEKAPSSFKTLDNVYSEWIGPFMHEIYTIENLGQNSLQRFGMDTLNSCSKFWMKFCSCCPCMTRADSHYTELGEEMNELGSSQNQGHRINQNNEWARVGKDYKEEQILRDLFLWALFTTEIDLAKVFLLHLKPRICAALIATRVYKHFSKEATNAFSKQKLMEQAMEFEKYATDCVETCYAYNEKLTCELLIREVPLFGYVTCMQHVDMSNRNQKNDTPNYDKQNYMMLYKFDAPGTTDGHLHWTEIYVIITVSALLLEELRELTYYYRNRMQERWYQSTSWLLATFSKVFYVSLYVLFYLRLIFRYGYGDAPNLLTTARILMAFDLELWYLQSLKFIIVLEYLGPKLFMIKNMLRDLSAFVYIIFIFIAAYGVVSRAMISYQSVTFDGYGIFSNIFYPPYWFIYGNTQNELDRLDEMIAKDEQKSNKYWDNFENAATYSYARSAIEKQKKTEDDAFRKKDDAADRSETGSATKEELVNINLELQKLNTVRIG</sequence>
<evidence type="ECO:0000259" key="11">
    <source>
        <dbReference type="Pfam" id="PF25508"/>
    </source>
</evidence>
<keyword evidence="5" id="KW-0406">Ion transport</keyword>
<evidence type="ECO:0000313" key="12">
    <source>
        <dbReference type="EMBL" id="CAF0858349.1"/>
    </source>
</evidence>
<evidence type="ECO:0000256" key="1">
    <source>
        <dbReference type="ARBA" id="ARBA00004141"/>
    </source>
</evidence>
<keyword evidence="6 9" id="KW-0472">Membrane</keyword>
<evidence type="ECO:0000256" key="6">
    <source>
        <dbReference type="ARBA" id="ARBA00023136"/>
    </source>
</evidence>
<dbReference type="Pfam" id="PF18139">
    <property type="entry name" value="LSDAT_euk"/>
    <property type="match status" value="1"/>
</dbReference>
<dbReference type="PANTHER" id="PTHR13800">
    <property type="entry name" value="TRANSIENT RECEPTOR POTENTIAL CATION CHANNEL, SUBFAMILY M, MEMBER 6"/>
    <property type="match status" value="1"/>
</dbReference>
<keyword evidence="2" id="KW-0813">Transport</keyword>